<accession>A0ABR2QEV3</accession>
<dbReference type="Proteomes" id="UP001396334">
    <property type="component" value="Unassembled WGS sequence"/>
</dbReference>
<evidence type="ECO:0000313" key="1">
    <source>
        <dbReference type="EMBL" id="KAK8999016.1"/>
    </source>
</evidence>
<proteinExistence type="predicted"/>
<dbReference type="EMBL" id="JBBPBN010000040">
    <property type="protein sequence ID" value="KAK8999016.1"/>
    <property type="molecule type" value="Genomic_DNA"/>
</dbReference>
<protein>
    <submittedName>
        <fullName evidence="1">Uncharacterized protein</fullName>
    </submittedName>
</protein>
<organism evidence="1 2">
    <name type="scientific">Hibiscus sabdariffa</name>
    <name type="common">roselle</name>
    <dbReference type="NCBI Taxonomy" id="183260"/>
    <lineage>
        <taxon>Eukaryota</taxon>
        <taxon>Viridiplantae</taxon>
        <taxon>Streptophyta</taxon>
        <taxon>Embryophyta</taxon>
        <taxon>Tracheophyta</taxon>
        <taxon>Spermatophyta</taxon>
        <taxon>Magnoliopsida</taxon>
        <taxon>eudicotyledons</taxon>
        <taxon>Gunneridae</taxon>
        <taxon>Pentapetalae</taxon>
        <taxon>rosids</taxon>
        <taxon>malvids</taxon>
        <taxon>Malvales</taxon>
        <taxon>Malvaceae</taxon>
        <taxon>Malvoideae</taxon>
        <taxon>Hibiscus</taxon>
    </lineage>
</organism>
<comment type="caution">
    <text evidence="1">The sequence shown here is derived from an EMBL/GenBank/DDBJ whole genome shotgun (WGS) entry which is preliminary data.</text>
</comment>
<keyword evidence="2" id="KW-1185">Reference proteome</keyword>
<evidence type="ECO:0000313" key="2">
    <source>
        <dbReference type="Proteomes" id="UP001396334"/>
    </source>
</evidence>
<sequence>MIDIISSFWKLGVLRKYGYDVWRVEQWYLVQKMRRKQKKGCQLRRGEYNYNPSVPCFKFWDIRSICWFSHRGCC</sequence>
<reference evidence="1 2" key="1">
    <citation type="journal article" date="2024" name="G3 (Bethesda)">
        <title>Genome assembly of Hibiscus sabdariffa L. provides insights into metabolisms of medicinal natural products.</title>
        <authorList>
            <person name="Kim T."/>
        </authorList>
    </citation>
    <scope>NUCLEOTIDE SEQUENCE [LARGE SCALE GENOMIC DNA]</scope>
    <source>
        <strain evidence="1">TK-2024</strain>
        <tissue evidence="1">Old leaves</tissue>
    </source>
</reference>
<gene>
    <name evidence="1" type="ORF">V6N11_070194</name>
</gene>
<name>A0ABR2QEV3_9ROSI</name>